<evidence type="ECO:0000313" key="4">
    <source>
        <dbReference type="Proteomes" id="UP001500665"/>
    </source>
</evidence>
<dbReference type="Proteomes" id="UP001500665">
    <property type="component" value="Unassembled WGS sequence"/>
</dbReference>
<evidence type="ECO:0000313" key="3">
    <source>
        <dbReference type="EMBL" id="GAA0937919.1"/>
    </source>
</evidence>
<feature type="domain" description="HTH arsR-type" evidence="2">
    <location>
        <begin position="8"/>
        <end position="96"/>
    </location>
</feature>
<protein>
    <submittedName>
        <fullName evidence="3">Helix-turn-helix domain-containing protein</fullName>
    </submittedName>
</protein>
<dbReference type="InterPro" id="IPR011991">
    <property type="entry name" value="ArsR-like_HTH"/>
</dbReference>
<feature type="compositionally biased region" description="Basic and acidic residues" evidence="1">
    <location>
        <begin position="60"/>
        <end position="72"/>
    </location>
</feature>
<evidence type="ECO:0000259" key="2">
    <source>
        <dbReference type="SMART" id="SM00418"/>
    </source>
</evidence>
<evidence type="ECO:0000256" key="1">
    <source>
        <dbReference type="SAM" id="MobiDB-lite"/>
    </source>
</evidence>
<reference evidence="3 4" key="1">
    <citation type="journal article" date="2019" name="Int. J. Syst. Evol. Microbiol.">
        <title>The Global Catalogue of Microorganisms (GCM) 10K type strain sequencing project: providing services to taxonomists for standard genome sequencing and annotation.</title>
        <authorList>
            <consortium name="The Broad Institute Genomics Platform"/>
            <consortium name="The Broad Institute Genome Sequencing Center for Infectious Disease"/>
            <person name="Wu L."/>
            <person name="Ma J."/>
        </authorList>
    </citation>
    <scope>NUCLEOTIDE SEQUENCE [LARGE SCALE GENOMIC DNA]</scope>
    <source>
        <strain evidence="3 4">JCM 10696</strain>
    </source>
</reference>
<dbReference type="CDD" id="cd00090">
    <property type="entry name" value="HTH_ARSR"/>
    <property type="match status" value="1"/>
</dbReference>
<feature type="region of interest" description="Disordered" evidence="1">
    <location>
        <begin position="60"/>
        <end position="82"/>
    </location>
</feature>
<dbReference type="InterPro" id="IPR036390">
    <property type="entry name" value="WH_DNA-bd_sf"/>
</dbReference>
<keyword evidence="4" id="KW-1185">Reference proteome</keyword>
<dbReference type="RefSeq" id="WP_344236207.1">
    <property type="nucleotide sequence ID" value="NZ_BAAAHH010000001.1"/>
</dbReference>
<dbReference type="InterPro" id="IPR001845">
    <property type="entry name" value="HTH_ArsR_DNA-bd_dom"/>
</dbReference>
<dbReference type="Pfam" id="PF12840">
    <property type="entry name" value="HTH_20"/>
    <property type="match status" value="1"/>
</dbReference>
<sequence>MAEDIDTRAHRVLADVSRVAVLEALRRAGGPLTAPELAESVGLHPNTVRAHLTLLAEHGHVTAEPERRERPGRPRVLYSAPAPADDGRRDYRLLAETLIGYLSAQGGDRGQAAIEAGRGYGRRAVRHTGSIGDAPDTDADTAVRKTVELLAEAGFAPRATADGTGIELHHCPFRELAETDADVVCGVHLGIMRGALAELGAPVEAVRLLPFVRPGLCVAELRR</sequence>
<accession>A0ABN1Q5Q9</accession>
<dbReference type="Gene3D" id="1.10.10.10">
    <property type="entry name" value="Winged helix-like DNA-binding domain superfamily/Winged helix DNA-binding domain"/>
    <property type="match status" value="1"/>
</dbReference>
<dbReference type="SMART" id="SM00418">
    <property type="entry name" value="HTH_ARSR"/>
    <property type="match status" value="1"/>
</dbReference>
<name>A0ABN1Q5Q9_9ACTN</name>
<dbReference type="EMBL" id="BAAAHH010000001">
    <property type="protein sequence ID" value="GAA0937919.1"/>
    <property type="molecule type" value="Genomic_DNA"/>
</dbReference>
<organism evidence="3 4">
    <name type="scientific">Actinocorallia libanotica</name>
    <dbReference type="NCBI Taxonomy" id="46162"/>
    <lineage>
        <taxon>Bacteria</taxon>
        <taxon>Bacillati</taxon>
        <taxon>Actinomycetota</taxon>
        <taxon>Actinomycetes</taxon>
        <taxon>Streptosporangiales</taxon>
        <taxon>Thermomonosporaceae</taxon>
        <taxon>Actinocorallia</taxon>
    </lineage>
</organism>
<gene>
    <name evidence="3" type="ORF">GCM10009550_05100</name>
</gene>
<proteinExistence type="predicted"/>
<dbReference type="InterPro" id="IPR036388">
    <property type="entry name" value="WH-like_DNA-bd_sf"/>
</dbReference>
<dbReference type="SUPFAM" id="SSF46785">
    <property type="entry name" value="Winged helix' DNA-binding domain"/>
    <property type="match status" value="1"/>
</dbReference>
<comment type="caution">
    <text evidence="3">The sequence shown here is derived from an EMBL/GenBank/DDBJ whole genome shotgun (WGS) entry which is preliminary data.</text>
</comment>